<dbReference type="InterPro" id="IPR036388">
    <property type="entry name" value="WH-like_DNA-bd_sf"/>
</dbReference>
<keyword evidence="1" id="KW-0805">Transcription regulation</keyword>
<name>B0SYR8_CAUSK</name>
<dbReference type="InterPro" id="IPR036390">
    <property type="entry name" value="WH_DNA-bd_sf"/>
</dbReference>
<keyword evidence="3" id="KW-0804">Transcription</keyword>
<sequence>MPSAPPSPEVAAAPSKVSGVRASSAARALNLIGDRWTLLTLYAAFMGQTRFDGFVKLTGMARSLLVDRLGRLEAAGVLEKRPYQDRPVRHGYHLTAMGKDLFDAALMILRWETRWHYDETSPSHRIVHETCGQPLVAELVCETCQRPVEAQDVDLIPGPGAGLEPAPRARLQRRSTAEAATPLEPMLERSIAVLGDRWTAHLLAAAFYGRRRFKDLRAELGVATNILADRLARLVELGMLERRLYQARPERWEYRLTEQARDLFPLIVALMAWGDRWLAGEAGPPEVLVHKPCGAVLQTAVRCGACHGAVDVRSTRLG</sequence>
<dbReference type="Gene3D" id="1.10.10.10">
    <property type="entry name" value="Winged helix-like DNA-binding domain superfamily/Winged helix DNA-binding domain"/>
    <property type="match status" value="2"/>
</dbReference>
<dbReference type="PROSITE" id="PS51118">
    <property type="entry name" value="HTH_HXLR"/>
    <property type="match status" value="2"/>
</dbReference>
<dbReference type="SUPFAM" id="SSF46785">
    <property type="entry name" value="Winged helix' DNA-binding domain"/>
    <property type="match status" value="2"/>
</dbReference>
<dbReference type="KEGG" id="cak:Caul_1269"/>
<evidence type="ECO:0000256" key="1">
    <source>
        <dbReference type="ARBA" id="ARBA00023015"/>
    </source>
</evidence>
<protein>
    <submittedName>
        <fullName evidence="5">Transcriptional regulator, HxlR family</fullName>
    </submittedName>
</protein>
<dbReference type="PANTHER" id="PTHR33204">
    <property type="entry name" value="TRANSCRIPTIONAL REGULATOR, MARR FAMILY"/>
    <property type="match status" value="1"/>
</dbReference>
<dbReference type="InterPro" id="IPR002577">
    <property type="entry name" value="HTH_HxlR"/>
</dbReference>
<dbReference type="Pfam" id="PF01638">
    <property type="entry name" value="HxlR"/>
    <property type="match status" value="2"/>
</dbReference>
<organism evidence="5">
    <name type="scientific">Caulobacter sp. (strain K31)</name>
    <dbReference type="NCBI Taxonomy" id="366602"/>
    <lineage>
        <taxon>Bacteria</taxon>
        <taxon>Pseudomonadati</taxon>
        <taxon>Pseudomonadota</taxon>
        <taxon>Alphaproteobacteria</taxon>
        <taxon>Caulobacterales</taxon>
        <taxon>Caulobacteraceae</taxon>
        <taxon>Caulobacter</taxon>
    </lineage>
</organism>
<feature type="domain" description="HTH hxlR-type" evidence="4">
    <location>
        <begin position="23"/>
        <end position="120"/>
    </location>
</feature>
<evidence type="ECO:0000259" key="4">
    <source>
        <dbReference type="PROSITE" id="PS51118"/>
    </source>
</evidence>
<evidence type="ECO:0000256" key="2">
    <source>
        <dbReference type="ARBA" id="ARBA00023125"/>
    </source>
</evidence>
<evidence type="ECO:0000256" key="3">
    <source>
        <dbReference type="ARBA" id="ARBA00023163"/>
    </source>
</evidence>
<gene>
    <name evidence="5" type="ordered locus">Caul_1269</name>
</gene>
<feature type="domain" description="HTH hxlR-type" evidence="4">
    <location>
        <begin position="184"/>
        <end position="282"/>
    </location>
</feature>
<dbReference type="AlphaFoldDB" id="B0SYR8"/>
<dbReference type="HOGENOM" id="CLU_068247_0_0_5"/>
<dbReference type="STRING" id="366602.Caul_1269"/>
<dbReference type="EMBL" id="CP000927">
    <property type="protein sequence ID" value="ABZ70399.1"/>
    <property type="molecule type" value="Genomic_DNA"/>
</dbReference>
<evidence type="ECO:0000313" key="5">
    <source>
        <dbReference type="EMBL" id="ABZ70399.1"/>
    </source>
</evidence>
<keyword evidence="2" id="KW-0238">DNA-binding</keyword>
<dbReference type="GO" id="GO:0003677">
    <property type="term" value="F:DNA binding"/>
    <property type="evidence" value="ECO:0007669"/>
    <property type="project" value="UniProtKB-KW"/>
</dbReference>
<reference evidence="5" key="1">
    <citation type="submission" date="2008-01" db="EMBL/GenBank/DDBJ databases">
        <title>Complete sequence of chromosome of Caulobacter sp. K31.</title>
        <authorList>
            <consortium name="US DOE Joint Genome Institute"/>
            <person name="Copeland A."/>
            <person name="Lucas S."/>
            <person name="Lapidus A."/>
            <person name="Barry K."/>
            <person name="Glavina del Rio T."/>
            <person name="Dalin E."/>
            <person name="Tice H."/>
            <person name="Pitluck S."/>
            <person name="Bruce D."/>
            <person name="Goodwin L."/>
            <person name="Thompson L.S."/>
            <person name="Brettin T."/>
            <person name="Detter J.C."/>
            <person name="Han C."/>
            <person name="Schmutz J."/>
            <person name="Larimer F."/>
            <person name="Land M."/>
            <person name="Hauser L."/>
            <person name="Kyrpides N."/>
            <person name="Kim E."/>
            <person name="Stephens C."/>
            <person name="Richardson P."/>
        </authorList>
    </citation>
    <scope>NUCLEOTIDE SEQUENCE [LARGE SCALE GENOMIC DNA]</scope>
    <source>
        <strain evidence="5">K31</strain>
    </source>
</reference>
<dbReference type="PANTHER" id="PTHR33204:SF18">
    <property type="entry name" value="TRANSCRIPTIONAL REGULATORY PROTEIN"/>
    <property type="match status" value="1"/>
</dbReference>
<accession>B0SYR8</accession>
<proteinExistence type="predicted"/>
<dbReference type="OrthoDB" id="9782219at2"/>
<dbReference type="eggNOG" id="COG1733">
    <property type="taxonomic scope" value="Bacteria"/>
</dbReference>